<feature type="transmembrane region" description="Helical" evidence="9">
    <location>
        <begin position="9"/>
        <end position="28"/>
    </location>
</feature>
<evidence type="ECO:0000256" key="5">
    <source>
        <dbReference type="ARBA" id="ARBA00022692"/>
    </source>
</evidence>
<evidence type="ECO:0000256" key="9">
    <source>
        <dbReference type="SAM" id="Phobius"/>
    </source>
</evidence>
<feature type="transmembrane region" description="Helical" evidence="9">
    <location>
        <begin position="34"/>
        <end position="51"/>
    </location>
</feature>
<proteinExistence type="inferred from homology"/>
<dbReference type="RefSeq" id="WP_354702199.1">
    <property type="nucleotide sequence ID" value="NZ_CP114014.1"/>
</dbReference>
<dbReference type="PANTHER" id="PTHR21716">
    <property type="entry name" value="TRANSMEMBRANE PROTEIN"/>
    <property type="match status" value="1"/>
</dbReference>
<reference evidence="10" key="1">
    <citation type="submission" date="2022-12" db="EMBL/GenBank/DDBJ databases">
        <title>Paraconexibacter alkalitolerans sp. nov. and Baekduia alba sp. nov., isolated from soil and emended description of the genera Paraconexibacter (Chun et al., 2020) and Baekduia (An et al., 2020).</title>
        <authorList>
            <person name="Vieira S."/>
            <person name="Huber K.J."/>
            <person name="Geppert A."/>
            <person name="Wolf J."/>
            <person name="Neumann-Schaal M."/>
            <person name="Muesken M."/>
            <person name="Overmann J."/>
        </authorList>
    </citation>
    <scope>NUCLEOTIDE SEQUENCE</scope>
    <source>
        <strain evidence="10">AEG42_29</strain>
    </source>
</reference>
<feature type="transmembrane region" description="Helical" evidence="9">
    <location>
        <begin position="256"/>
        <end position="281"/>
    </location>
</feature>
<evidence type="ECO:0000256" key="4">
    <source>
        <dbReference type="ARBA" id="ARBA00022475"/>
    </source>
</evidence>
<feature type="transmembrane region" description="Helical" evidence="9">
    <location>
        <begin position="148"/>
        <end position="171"/>
    </location>
</feature>
<comment type="subcellular location">
    <subcellularLocation>
        <location evidence="1">Cell membrane</location>
        <topology evidence="1">Multi-pass membrane protein</topology>
    </subcellularLocation>
</comment>
<feature type="transmembrane region" description="Helical" evidence="9">
    <location>
        <begin position="223"/>
        <end position="244"/>
    </location>
</feature>
<evidence type="ECO:0000256" key="2">
    <source>
        <dbReference type="ARBA" id="ARBA00009773"/>
    </source>
</evidence>
<protein>
    <recommendedName>
        <fullName evidence="11">AI-2E family transporter</fullName>
    </recommendedName>
</protein>
<evidence type="ECO:0000313" key="10">
    <source>
        <dbReference type="EMBL" id="XAY05695.1"/>
    </source>
</evidence>
<gene>
    <name evidence="10" type="ORF">DSM112329_02553</name>
</gene>
<keyword evidence="4" id="KW-1003">Cell membrane</keyword>
<feature type="region of interest" description="Disordered" evidence="8">
    <location>
        <begin position="354"/>
        <end position="379"/>
    </location>
</feature>
<keyword evidence="7 9" id="KW-0472">Membrane</keyword>
<keyword evidence="6 9" id="KW-1133">Transmembrane helix</keyword>
<keyword evidence="3" id="KW-0813">Transport</keyword>
<dbReference type="PANTHER" id="PTHR21716:SF53">
    <property type="entry name" value="PERMEASE PERM-RELATED"/>
    <property type="match status" value="1"/>
</dbReference>
<dbReference type="InterPro" id="IPR002549">
    <property type="entry name" value="AI-2E-like"/>
</dbReference>
<feature type="transmembrane region" description="Helical" evidence="9">
    <location>
        <begin position="196"/>
        <end position="217"/>
    </location>
</feature>
<dbReference type="GO" id="GO:0005886">
    <property type="term" value="C:plasma membrane"/>
    <property type="evidence" value="ECO:0007669"/>
    <property type="project" value="UniProtKB-SubCell"/>
</dbReference>
<feature type="transmembrane region" description="Helical" evidence="9">
    <location>
        <begin position="301"/>
        <end position="330"/>
    </location>
</feature>
<keyword evidence="5 9" id="KW-0812">Transmembrane</keyword>
<sequence length="379" mass="40262">MSSRELTRIILRVVTIVLLFAGGLLLLWMLRGPISWIVLALFVAVAMSRPVNFLSRYVPRGAAIAVSYLALVAVPFAIAAAIIPPIVDGANDLAKEAPGYVSDLQDSVNKNEQLKDLDEQYGITEKLEEEAAKLPNKLGDAAGVLKDVGIGVINSIFAAFTILVLSIFMVARGQTWVQAALRAIPDERRRVRVQRALDTSAGAVGNYVGGILVQVTIAGVSTWIVLTILGVPFAAPLAVLTAFFDAIPLIGATLAAIVIGVITLFFDFPGTTIAWVIWAVIYQQIENYLIQPRIQARAVDVQPFVVLVSVLFGSSLFGIAGALLAIPVAASLQIGIREYLHYRAEVRESGILTGAGPPGSGPLIPRVPPDAPSSGVISP</sequence>
<evidence type="ECO:0000256" key="8">
    <source>
        <dbReference type="SAM" id="MobiDB-lite"/>
    </source>
</evidence>
<comment type="similarity">
    <text evidence="2">Belongs to the autoinducer-2 exporter (AI-2E) (TC 2.A.86) family.</text>
</comment>
<evidence type="ECO:0000256" key="1">
    <source>
        <dbReference type="ARBA" id="ARBA00004651"/>
    </source>
</evidence>
<feature type="transmembrane region" description="Helical" evidence="9">
    <location>
        <begin position="63"/>
        <end position="83"/>
    </location>
</feature>
<dbReference type="KEGG" id="parq:DSM112329_02553"/>
<name>A0AAU7AVM4_9ACTN</name>
<evidence type="ECO:0000256" key="6">
    <source>
        <dbReference type="ARBA" id="ARBA00022989"/>
    </source>
</evidence>
<dbReference type="AlphaFoldDB" id="A0AAU7AVM4"/>
<dbReference type="Pfam" id="PF01594">
    <property type="entry name" value="AI-2E_transport"/>
    <property type="match status" value="1"/>
</dbReference>
<evidence type="ECO:0000256" key="3">
    <source>
        <dbReference type="ARBA" id="ARBA00022448"/>
    </source>
</evidence>
<organism evidence="10">
    <name type="scientific">Paraconexibacter sp. AEG42_29</name>
    <dbReference type="NCBI Taxonomy" id="2997339"/>
    <lineage>
        <taxon>Bacteria</taxon>
        <taxon>Bacillati</taxon>
        <taxon>Actinomycetota</taxon>
        <taxon>Thermoleophilia</taxon>
        <taxon>Solirubrobacterales</taxon>
        <taxon>Paraconexibacteraceae</taxon>
        <taxon>Paraconexibacter</taxon>
    </lineage>
</organism>
<evidence type="ECO:0000256" key="7">
    <source>
        <dbReference type="ARBA" id="ARBA00023136"/>
    </source>
</evidence>
<dbReference type="EMBL" id="CP114014">
    <property type="protein sequence ID" value="XAY05695.1"/>
    <property type="molecule type" value="Genomic_DNA"/>
</dbReference>
<evidence type="ECO:0008006" key="11">
    <source>
        <dbReference type="Google" id="ProtNLM"/>
    </source>
</evidence>
<accession>A0AAU7AVM4</accession>
<dbReference type="GO" id="GO:0055085">
    <property type="term" value="P:transmembrane transport"/>
    <property type="evidence" value="ECO:0007669"/>
    <property type="project" value="TreeGrafter"/>
</dbReference>